<organism evidence="2 3">
    <name type="scientific">Pendulispora albinea</name>
    <dbReference type="NCBI Taxonomy" id="2741071"/>
    <lineage>
        <taxon>Bacteria</taxon>
        <taxon>Pseudomonadati</taxon>
        <taxon>Myxococcota</taxon>
        <taxon>Myxococcia</taxon>
        <taxon>Myxococcales</taxon>
        <taxon>Sorangiineae</taxon>
        <taxon>Pendulisporaceae</taxon>
        <taxon>Pendulispora</taxon>
    </lineage>
</organism>
<accession>A0ABZ2LYS1</accession>
<protein>
    <submittedName>
        <fullName evidence="2">Uncharacterized protein</fullName>
    </submittedName>
</protein>
<dbReference type="EMBL" id="CP089984">
    <property type="protein sequence ID" value="WXB16089.1"/>
    <property type="molecule type" value="Genomic_DNA"/>
</dbReference>
<name>A0ABZ2LYS1_9BACT</name>
<dbReference type="RefSeq" id="WP_394825717.1">
    <property type="nucleotide sequence ID" value="NZ_CP089984.1"/>
</dbReference>
<reference evidence="2 3" key="1">
    <citation type="submission" date="2021-12" db="EMBL/GenBank/DDBJ databases">
        <title>Discovery of the Pendulisporaceae a myxobacterial family with distinct sporulation behavior and unique specialized metabolism.</title>
        <authorList>
            <person name="Garcia R."/>
            <person name="Popoff A."/>
            <person name="Bader C.D."/>
            <person name="Loehr J."/>
            <person name="Walesch S."/>
            <person name="Walt C."/>
            <person name="Boldt J."/>
            <person name="Bunk B."/>
            <person name="Haeckl F.J.F.P.J."/>
            <person name="Gunesch A.P."/>
            <person name="Birkelbach J."/>
            <person name="Nuebel U."/>
            <person name="Pietschmann T."/>
            <person name="Bach T."/>
            <person name="Mueller R."/>
        </authorList>
    </citation>
    <scope>NUCLEOTIDE SEQUENCE [LARGE SCALE GENOMIC DNA]</scope>
    <source>
        <strain evidence="2 3">MSr11954</strain>
    </source>
</reference>
<evidence type="ECO:0000313" key="3">
    <source>
        <dbReference type="Proteomes" id="UP001370348"/>
    </source>
</evidence>
<evidence type="ECO:0000256" key="1">
    <source>
        <dbReference type="SAM" id="MobiDB-lite"/>
    </source>
</evidence>
<feature type="region of interest" description="Disordered" evidence="1">
    <location>
        <begin position="120"/>
        <end position="140"/>
    </location>
</feature>
<evidence type="ECO:0000313" key="2">
    <source>
        <dbReference type="EMBL" id="WXB16089.1"/>
    </source>
</evidence>
<keyword evidence="3" id="KW-1185">Reference proteome</keyword>
<gene>
    <name evidence="2" type="ORF">LZC94_02180</name>
</gene>
<dbReference type="Proteomes" id="UP001370348">
    <property type="component" value="Chromosome"/>
</dbReference>
<sequence>MRSNASRTGALKLPARSGAVGIYTMSPPPGADDLGIVEVQARGDNSAVETLLPEFARRVAELGGNAAWIEQVSARFQIVSYMARGIGYTCGPRDACLGASATYPYPREIMVVSMRGHALRAPNQPDVPGKAASAPFEENP</sequence>
<proteinExistence type="predicted"/>